<dbReference type="InterPro" id="IPR000008">
    <property type="entry name" value="C2_dom"/>
</dbReference>
<feature type="compositionally biased region" description="Acidic residues" evidence="4">
    <location>
        <begin position="85"/>
        <end position="96"/>
    </location>
</feature>
<dbReference type="PRINTS" id="PR00360">
    <property type="entry name" value="C2DOMAIN"/>
</dbReference>
<dbReference type="InterPro" id="IPR035892">
    <property type="entry name" value="C2_domain_sf"/>
</dbReference>
<dbReference type="PANTHER" id="PTHR45729">
    <property type="entry name" value="RABPHILIN, ISOFORM A"/>
    <property type="match status" value="1"/>
</dbReference>
<keyword evidence="3" id="KW-0106">Calcium</keyword>
<dbReference type="PROSITE" id="PS50004">
    <property type="entry name" value="C2"/>
    <property type="match status" value="2"/>
</dbReference>
<dbReference type="Gene3D" id="2.60.40.150">
    <property type="entry name" value="C2 domain"/>
    <property type="match status" value="2"/>
</dbReference>
<sequence length="424" mass="48077">LSMSVPKSHKISIQEHMAINVCPGPIRPIKQISDFFPRFHDFPATVLPKRDPPIQSCDPPEPPEEQKDRDEEREEERERDKESDIEAEGDSYDSDDATYLGTLEFSLLFDQENNALNCSVHRAKGLKPMDSNGLADPYVKLHLLPGASKANKLRTKTLRNTLNPVWNETLTYYGITEADMAQKTLRLCVCDMDRLGRNEFIGETRVPLKKLTAGQTKNYNICLERQQLVVTRAPVENPDFVNTTRVNKDAANTINGATKLTMNTERGMALYEEEAVASVDRGRVLVSLCYSVQRGALLVGIVRCAHLAAMDSNGYSDPFVKIVLRPDTGKKSKYKTAVKKKTLNPEFNEEFVYEIPHEELAKKTLEISVWDYDLGMSNDFIGGIQLGIDAKGERLRHWFECLKHKDKKVEYWHTLTNDNPDVSD</sequence>
<evidence type="ECO:0000256" key="4">
    <source>
        <dbReference type="SAM" id="MobiDB-lite"/>
    </source>
</evidence>
<feature type="compositionally biased region" description="Basic and acidic residues" evidence="4">
    <location>
        <begin position="64"/>
        <end position="84"/>
    </location>
</feature>
<dbReference type="GO" id="GO:0006887">
    <property type="term" value="P:exocytosis"/>
    <property type="evidence" value="ECO:0007669"/>
    <property type="project" value="TreeGrafter"/>
</dbReference>
<evidence type="ECO:0000256" key="3">
    <source>
        <dbReference type="ARBA" id="ARBA00022837"/>
    </source>
</evidence>
<dbReference type="FunFam" id="2.60.40.150:FF:000032">
    <property type="entry name" value="Double c2-like domain-containing"/>
    <property type="match status" value="1"/>
</dbReference>
<protein>
    <submittedName>
        <fullName evidence="6">DOC2B protein</fullName>
    </submittedName>
</protein>
<keyword evidence="1" id="KW-0479">Metal-binding</keyword>
<evidence type="ECO:0000313" key="7">
    <source>
        <dbReference type="Proteomes" id="UP000736164"/>
    </source>
</evidence>
<feature type="domain" description="C2" evidence="5">
    <location>
        <begin position="280"/>
        <end position="413"/>
    </location>
</feature>
<dbReference type="SMART" id="SM00239">
    <property type="entry name" value="C2"/>
    <property type="match status" value="2"/>
</dbReference>
<dbReference type="Proteomes" id="UP000736164">
    <property type="component" value="Unassembled WGS sequence"/>
</dbReference>
<dbReference type="GO" id="GO:0046872">
    <property type="term" value="F:metal ion binding"/>
    <property type="evidence" value="ECO:0007669"/>
    <property type="project" value="UniProtKB-KW"/>
</dbReference>
<evidence type="ECO:0000256" key="1">
    <source>
        <dbReference type="ARBA" id="ARBA00022723"/>
    </source>
</evidence>
<accession>A0A8J7NFQ7</accession>
<feature type="domain" description="C2" evidence="5">
    <location>
        <begin position="99"/>
        <end position="223"/>
    </location>
</feature>
<dbReference type="PRINTS" id="PR00399">
    <property type="entry name" value="SYNAPTOTAGMN"/>
</dbReference>
<feature type="region of interest" description="Disordered" evidence="4">
    <location>
        <begin position="46"/>
        <end position="96"/>
    </location>
</feature>
<keyword evidence="7" id="KW-1185">Reference proteome</keyword>
<feature type="non-terminal residue" evidence="6">
    <location>
        <position position="1"/>
    </location>
</feature>
<organism evidence="6 7">
    <name type="scientific">Atractosteus spatula</name>
    <name type="common">Alligator gar</name>
    <name type="synonym">Lepisosteus spatula</name>
    <dbReference type="NCBI Taxonomy" id="7917"/>
    <lineage>
        <taxon>Eukaryota</taxon>
        <taxon>Metazoa</taxon>
        <taxon>Chordata</taxon>
        <taxon>Craniata</taxon>
        <taxon>Vertebrata</taxon>
        <taxon>Euteleostomi</taxon>
        <taxon>Actinopterygii</taxon>
        <taxon>Neopterygii</taxon>
        <taxon>Holostei</taxon>
        <taxon>Semionotiformes</taxon>
        <taxon>Lepisosteidae</taxon>
        <taxon>Atractosteus</taxon>
    </lineage>
</organism>
<proteinExistence type="predicted"/>
<dbReference type="InterPro" id="IPR047022">
    <property type="entry name" value="Rabphilin_Doc2_C2A"/>
</dbReference>
<dbReference type="GO" id="GO:0016020">
    <property type="term" value="C:membrane"/>
    <property type="evidence" value="ECO:0007669"/>
    <property type="project" value="InterPro"/>
</dbReference>
<dbReference type="GO" id="GO:0098793">
    <property type="term" value="C:presynapse"/>
    <property type="evidence" value="ECO:0007669"/>
    <property type="project" value="GOC"/>
</dbReference>
<dbReference type="GO" id="GO:0017158">
    <property type="term" value="P:regulation of calcium ion-dependent exocytosis"/>
    <property type="evidence" value="ECO:0007669"/>
    <property type="project" value="TreeGrafter"/>
</dbReference>
<dbReference type="EMBL" id="JAAWVO010011385">
    <property type="protein sequence ID" value="MBN3313334.1"/>
    <property type="molecule type" value="Genomic_DNA"/>
</dbReference>
<name>A0A8J7NFQ7_ATRSP</name>
<evidence type="ECO:0000313" key="6">
    <source>
        <dbReference type="EMBL" id="MBN3313334.1"/>
    </source>
</evidence>
<dbReference type="InterPro" id="IPR001565">
    <property type="entry name" value="Synaptotagmin"/>
</dbReference>
<dbReference type="SUPFAM" id="SSF49562">
    <property type="entry name" value="C2 domain (Calcium/lipid-binding domain, CaLB)"/>
    <property type="match status" value="2"/>
</dbReference>
<dbReference type="CDD" id="cd04035">
    <property type="entry name" value="C2A_Rabphilin_Doc2"/>
    <property type="match status" value="1"/>
</dbReference>
<dbReference type="FunFam" id="2.60.40.150:FF:000023">
    <property type="entry name" value="Double C2-like domain-containing protein"/>
    <property type="match status" value="1"/>
</dbReference>
<evidence type="ECO:0000256" key="2">
    <source>
        <dbReference type="ARBA" id="ARBA00022737"/>
    </source>
</evidence>
<keyword evidence="2" id="KW-0677">Repeat</keyword>
<reference evidence="6" key="1">
    <citation type="journal article" date="2021" name="Cell">
        <title>Tracing the genetic footprints of vertebrate landing in non-teleost ray-finned fishes.</title>
        <authorList>
            <person name="Bi X."/>
            <person name="Wang K."/>
            <person name="Yang L."/>
            <person name="Pan H."/>
            <person name="Jiang H."/>
            <person name="Wei Q."/>
            <person name="Fang M."/>
            <person name="Yu H."/>
            <person name="Zhu C."/>
            <person name="Cai Y."/>
            <person name="He Y."/>
            <person name="Gan X."/>
            <person name="Zeng H."/>
            <person name="Yu D."/>
            <person name="Zhu Y."/>
            <person name="Jiang H."/>
            <person name="Qiu Q."/>
            <person name="Yang H."/>
            <person name="Zhang Y.E."/>
            <person name="Wang W."/>
            <person name="Zhu M."/>
            <person name="He S."/>
            <person name="Zhang G."/>
        </authorList>
    </citation>
    <scope>NUCLEOTIDE SEQUENCE</scope>
    <source>
        <strain evidence="6">Allg_001</strain>
    </source>
</reference>
<dbReference type="AlphaFoldDB" id="A0A8J7NFQ7"/>
<feature type="non-terminal residue" evidence="6">
    <location>
        <position position="424"/>
    </location>
</feature>
<dbReference type="CDD" id="cd08384">
    <property type="entry name" value="C2B_Rabphilin_Doc2"/>
    <property type="match status" value="1"/>
</dbReference>
<dbReference type="PANTHER" id="PTHR45729:SF11">
    <property type="entry name" value="DOUBLE C2-LIKE DOMAINS, DELTA"/>
    <property type="match status" value="1"/>
</dbReference>
<dbReference type="InterPro" id="IPR043566">
    <property type="entry name" value="Rabphilin/DOC2/Noc2"/>
</dbReference>
<dbReference type="Pfam" id="PF00168">
    <property type="entry name" value="C2"/>
    <property type="match status" value="2"/>
</dbReference>
<comment type="caution">
    <text evidence="6">The sequence shown here is derived from an EMBL/GenBank/DDBJ whole genome shotgun (WGS) entry which is preliminary data.</text>
</comment>
<dbReference type="GO" id="GO:0061669">
    <property type="term" value="P:spontaneous neurotransmitter secretion"/>
    <property type="evidence" value="ECO:0007669"/>
    <property type="project" value="TreeGrafter"/>
</dbReference>
<evidence type="ECO:0000259" key="5">
    <source>
        <dbReference type="PROSITE" id="PS50004"/>
    </source>
</evidence>
<gene>
    <name evidence="6" type="primary">Doc2b</name>
    <name evidence="6" type="ORF">GTO95_0002671</name>
</gene>